<gene>
    <name evidence="4" type="ORF">FBEOM_6931</name>
</gene>
<dbReference type="AlphaFoldDB" id="A0A9P5AI69"/>
<dbReference type="SFLD" id="SFLDG01150">
    <property type="entry name" value="Main.1:_Beta-like"/>
    <property type="match status" value="1"/>
</dbReference>
<evidence type="ECO:0000256" key="1">
    <source>
        <dbReference type="ARBA" id="ARBA00007409"/>
    </source>
</evidence>
<comment type="similarity">
    <text evidence="1">Belongs to the GST superfamily.</text>
</comment>
<dbReference type="PANTHER" id="PTHR37017">
    <property type="entry name" value="AB HYDROLASE-1 DOMAIN-CONTAINING PROTEIN-RELATED"/>
    <property type="match status" value="1"/>
</dbReference>
<dbReference type="Pfam" id="PF12697">
    <property type="entry name" value="Abhydrolase_6"/>
    <property type="match status" value="1"/>
</dbReference>
<dbReference type="Pfam" id="PF13409">
    <property type="entry name" value="GST_N_2"/>
    <property type="match status" value="1"/>
</dbReference>
<dbReference type="InterPro" id="IPR000073">
    <property type="entry name" value="AB_hydrolase_1"/>
</dbReference>
<dbReference type="InterPro" id="IPR040079">
    <property type="entry name" value="Glutathione_S-Trfase"/>
</dbReference>
<reference evidence="4" key="2">
    <citation type="submission" date="2020-02" db="EMBL/GenBank/DDBJ databases">
        <title>Identification and distribution of gene clusters putatively required for synthesis of sphingolipid metabolism inhibitors in phylogenetically diverse species of the filamentous fungus Fusarium.</title>
        <authorList>
            <person name="Kim H.-S."/>
            <person name="Busman M."/>
            <person name="Brown D.W."/>
            <person name="Divon H."/>
            <person name="Uhlig S."/>
            <person name="Proctor R.H."/>
        </authorList>
    </citation>
    <scope>NUCLEOTIDE SEQUENCE</scope>
    <source>
        <strain evidence="4">NRRL 25174</strain>
    </source>
</reference>
<dbReference type="InterPro" id="IPR029058">
    <property type="entry name" value="AB_hydrolase_fold"/>
</dbReference>
<name>A0A9P5AI69_9HYPO</name>
<feature type="domain" description="GST C-terminal" evidence="3">
    <location>
        <begin position="86"/>
        <end position="220"/>
    </location>
</feature>
<dbReference type="SFLD" id="SFLDS00019">
    <property type="entry name" value="Glutathione_Transferase_(cytos"/>
    <property type="match status" value="1"/>
</dbReference>
<dbReference type="Gene3D" id="3.40.50.1820">
    <property type="entry name" value="alpha/beta hydrolase"/>
    <property type="match status" value="1"/>
</dbReference>
<evidence type="ECO:0000313" key="5">
    <source>
        <dbReference type="Proteomes" id="UP000730481"/>
    </source>
</evidence>
<reference evidence="4" key="1">
    <citation type="journal article" date="2017" name="Mycologia">
        <title>Fusarium algeriense, sp. nov., a novel toxigenic crown rot pathogen of durum wheat from Algeria is nested in the Fusarium burgessii species complex.</title>
        <authorList>
            <person name="Laraba I."/>
            <person name="Keddad A."/>
            <person name="Boureghda H."/>
            <person name="Abdallah N."/>
            <person name="Vaughan M.M."/>
            <person name="Proctor R.H."/>
            <person name="Busman M."/>
            <person name="O'Donnell K."/>
        </authorList>
    </citation>
    <scope>NUCLEOTIDE SEQUENCE</scope>
    <source>
        <strain evidence="4">NRRL 25174</strain>
    </source>
</reference>
<dbReference type="PROSITE" id="PS50404">
    <property type="entry name" value="GST_NTER"/>
    <property type="match status" value="1"/>
</dbReference>
<protein>
    <submittedName>
        <fullName evidence="4">Glutathione S-transferase</fullName>
    </submittedName>
</protein>
<feature type="domain" description="GST N-terminal" evidence="2">
    <location>
        <begin position="1"/>
        <end position="80"/>
    </location>
</feature>
<dbReference type="SUPFAM" id="SSF53474">
    <property type="entry name" value="alpha/beta-Hydrolases"/>
    <property type="match status" value="1"/>
</dbReference>
<dbReference type="SUPFAM" id="SSF47616">
    <property type="entry name" value="GST C-terminal domain-like"/>
    <property type="match status" value="1"/>
</dbReference>
<dbReference type="InterPro" id="IPR052897">
    <property type="entry name" value="Sec-Metab_Biosynth_Hydrolase"/>
</dbReference>
<comment type="caution">
    <text evidence="4">The sequence shown here is derived from an EMBL/GenBank/DDBJ whole genome shotgun (WGS) entry which is preliminary data.</text>
</comment>
<dbReference type="Proteomes" id="UP000730481">
    <property type="component" value="Unassembled WGS sequence"/>
</dbReference>
<organism evidence="4 5">
    <name type="scientific">Fusarium beomiforme</name>
    <dbReference type="NCBI Taxonomy" id="44412"/>
    <lineage>
        <taxon>Eukaryota</taxon>
        <taxon>Fungi</taxon>
        <taxon>Dikarya</taxon>
        <taxon>Ascomycota</taxon>
        <taxon>Pezizomycotina</taxon>
        <taxon>Sordariomycetes</taxon>
        <taxon>Hypocreomycetidae</taxon>
        <taxon>Hypocreales</taxon>
        <taxon>Nectriaceae</taxon>
        <taxon>Fusarium</taxon>
        <taxon>Fusarium burgessii species complex</taxon>
    </lineage>
</organism>
<dbReference type="InterPro" id="IPR004045">
    <property type="entry name" value="Glutathione_S-Trfase_N"/>
</dbReference>
<accession>A0A9P5AI69</accession>
<proteinExistence type="inferred from homology"/>
<dbReference type="PROSITE" id="PS50405">
    <property type="entry name" value="GST_CTER"/>
    <property type="match status" value="1"/>
</dbReference>
<evidence type="ECO:0000259" key="3">
    <source>
        <dbReference type="PROSITE" id="PS50405"/>
    </source>
</evidence>
<dbReference type="Gene3D" id="3.40.30.10">
    <property type="entry name" value="Glutaredoxin"/>
    <property type="match status" value="1"/>
</dbReference>
<dbReference type="InterPro" id="IPR036282">
    <property type="entry name" value="Glutathione-S-Trfase_C_sf"/>
</dbReference>
<sequence length="511" mass="56022">MPLTVHHLQVSQSERLPWLCEELGIEYTLKQYKRSPLLAPPDFKALHPMGAAPVITDGAVTLAESCACMEYISHKYAGGKLFVSPSDPAYPDFLYWWHWADGTLQPSLGRIMLIKSAKLPDDNPVVKFGKFRSSQALKMLDERVRDNEWLAGKEFSAADIMVVFPLTTIRYFSPYSLEEYPNILKYLERIAKREGFKKTMDKIDPSMEMALGANPPQSPFKLTQKADLGAQVFKWHMLPPMPLESPLLSNLQRTPYLTMSSNSEKPVIALVQGAWHRASHYQDLVQALNDKGFTVLQPDNVTAGKDEDIKGKTHLDDVAAIREALQPVLDEGKQVALVCHSYGGIPGSAAVEGYQVHERESKGLSGGISHVIYIAAFALPVKGLSLLSAAGGTHGPFLDRTDGICYLNEKAMNAFYNDCSPGVAEKAISECVNHSTASLETPADFVATDITVPKTYVVCEIDNTVPVQGQLAMVGAMGDAVTVEKIHAGHCPFLNEEALPKVVDIIAKAAQ</sequence>
<dbReference type="OrthoDB" id="1263307at2759"/>
<evidence type="ECO:0000259" key="2">
    <source>
        <dbReference type="PROSITE" id="PS50404"/>
    </source>
</evidence>
<dbReference type="SUPFAM" id="SSF52833">
    <property type="entry name" value="Thioredoxin-like"/>
    <property type="match status" value="1"/>
</dbReference>
<dbReference type="InterPro" id="IPR010987">
    <property type="entry name" value="Glutathione-S-Trfase_C-like"/>
</dbReference>
<dbReference type="Pfam" id="PF00043">
    <property type="entry name" value="GST_C"/>
    <property type="match status" value="1"/>
</dbReference>
<dbReference type="CDD" id="cd03046">
    <property type="entry name" value="GST_N_GTT1_like"/>
    <property type="match status" value="1"/>
</dbReference>
<keyword evidence="5" id="KW-1185">Reference proteome</keyword>
<dbReference type="PANTHER" id="PTHR37017:SF11">
    <property type="entry name" value="ESTERASE_LIPASE_THIOESTERASE DOMAIN-CONTAINING PROTEIN"/>
    <property type="match status" value="1"/>
</dbReference>
<dbReference type="InterPro" id="IPR036249">
    <property type="entry name" value="Thioredoxin-like_sf"/>
</dbReference>
<dbReference type="EMBL" id="PVQB02000299">
    <property type="protein sequence ID" value="KAF4339114.1"/>
    <property type="molecule type" value="Genomic_DNA"/>
</dbReference>
<dbReference type="InterPro" id="IPR004046">
    <property type="entry name" value="GST_C"/>
</dbReference>
<dbReference type="Gene3D" id="1.20.1050.10">
    <property type="match status" value="1"/>
</dbReference>
<evidence type="ECO:0000313" key="4">
    <source>
        <dbReference type="EMBL" id="KAF4339114.1"/>
    </source>
</evidence>
<dbReference type="SFLD" id="SFLDG00358">
    <property type="entry name" value="Main_(cytGST)"/>
    <property type="match status" value="1"/>
</dbReference>